<keyword evidence="1" id="KW-0175">Coiled coil</keyword>
<accession>A0A2M8P951</accession>
<feature type="non-terminal residue" evidence="2">
    <location>
        <position position="1"/>
    </location>
</feature>
<feature type="non-terminal residue" evidence="2">
    <location>
        <position position="139"/>
    </location>
</feature>
<reference evidence="2 3" key="1">
    <citation type="submission" date="2017-11" db="EMBL/GenBank/DDBJ databases">
        <title>Evolution of Phototrophy in the Chloroflexi Phylum Driven by Horizontal Gene Transfer.</title>
        <authorList>
            <person name="Ward L.M."/>
            <person name="Hemp J."/>
            <person name="Shih P.M."/>
            <person name="Mcglynn S.E."/>
            <person name="Fischer W."/>
        </authorList>
    </citation>
    <scope>NUCLEOTIDE SEQUENCE [LARGE SCALE GENOMIC DNA]</scope>
    <source>
        <strain evidence="2">JP3_13</strain>
    </source>
</reference>
<feature type="coiled-coil region" evidence="1">
    <location>
        <begin position="46"/>
        <end position="80"/>
    </location>
</feature>
<comment type="caution">
    <text evidence="2">The sequence shown here is derived from an EMBL/GenBank/DDBJ whole genome shotgun (WGS) entry which is preliminary data.</text>
</comment>
<sequence>ILAEILGLTHWEAYEQRAKERAGECGLLRDDRERELKSLEVELAQAPELRSNLDQIVARLEQARADLDRAEEAYRSLIGVAEQLAAAKRERAMHAEQVGAFRRDLEIIQRDLEIIQREIEQHTALIAQRAEIERREKRR</sequence>
<dbReference type="EMBL" id="PGTM01000614">
    <property type="protein sequence ID" value="PJF34080.1"/>
    <property type="molecule type" value="Genomic_DNA"/>
</dbReference>
<evidence type="ECO:0000313" key="2">
    <source>
        <dbReference type="EMBL" id="PJF34080.1"/>
    </source>
</evidence>
<dbReference type="Proteomes" id="UP000229681">
    <property type="component" value="Unassembled WGS sequence"/>
</dbReference>
<evidence type="ECO:0000313" key="3">
    <source>
        <dbReference type="Proteomes" id="UP000229681"/>
    </source>
</evidence>
<dbReference type="AlphaFoldDB" id="A0A2M8P951"/>
<proteinExistence type="predicted"/>
<organism evidence="2 3">
    <name type="scientific">Candidatus Thermofonsia Clade 1 bacterium</name>
    <dbReference type="NCBI Taxonomy" id="2364210"/>
    <lineage>
        <taxon>Bacteria</taxon>
        <taxon>Bacillati</taxon>
        <taxon>Chloroflexota</taxon>
        <taxon>Candidatus Thermofontia</taxon>
        <taxon>Candidatus Thermofonsia Clade 1</taxon>
    </lineage>
</organism>
<protein>
    <submittedName>
        <fullName evidence="2">Uncharacterized protein</fullName>
    </submittedName>
</protein>
<evidence type="ECO:0000256" key="1">
    <source>
        <dbReference type="SAM" id="Coils"/>
    </source>
</evidence>
<name>A0A2M8P951_9CHLR</name>
<gene>
    <name evidence="2" type="ORF">CUN49_16995</name>
</gene>